<proteinExistence type="predicted"/>
<dbReference type="EMBL" id="JBEPLO010000018">
    <property type="protein sequence ID" value="MET3558514.1"/>
    <property type="molecule type" value="Genomic_DNA"/>
</dbReference>
<accession>A0ABV2FIY0</accession>
<dbReference type="Proteomes" id="UP001549122">
    <property type="component" value="Unassembled WGS sequence"/>
</dbReference>
<evidence type="ECO:0000313" key="3">
    <source>
        <dbReference type="Proteomes" id="UP001549122"/>
    </source>
</evidence>
<reference evidence="2 3" key="1">
    <citation type="submission" date="2024-06" db="EMBL/GenBank/DDBJ databases">
        <title>Genomic Encyclopedia of Type Strains, Phase IV (KMG-IV): sequencing the most valuable type-strain genomes for metagenomic binning, comparative biology and taxonomic classification.</title>
        <authorList>
            <person name="Goeker M."/>
        </authorList>
    </citation>
    <scope>NUCLEOTIDE SEQUENCE [LARGE SCALE GENOMIC DNA]</scope>
    <source>
        <strain evidence="2 3">DSM 28303</strain>
    </source>
</reference>
<sequence length="65" mass="7101">MGRDLSSGNNPQTTDKAPATEKESLSASDSESRPDTESSANTDIMETQAQETEDLLPHFSTDWIE</sequence>
<feature type="compositionally biased region" description="Basic and acidic residues" evidence="1">
    <location>
        <begin position="18"/>
        <end position="36"/>
    </location>
</feature>
<evidence type="ECO:0000313" key="2">
    <source>
        <dbReference type="EMBL" id="MET3558514.1"/>
    </source>
</evidence>
<feature type="compositionally biased region" description="Polar residues" evidence="1">
    <location>
        <begin position="1"/>
        <end position="15"/>
    </location>
</feature>
<dbReference type="RefSeq" id="WP_354365657.1">
    <property type="nucleotide sequence ID" value="NZ_JBEPLO010000018.1"/>
</dbReference>
<protein>
    <submittedName>
        <fullName evidence="2">Uncharacterized protein</fullName>
    </submittedName>
</protein>
<evidence type="ECO:0000256" key="1">
    <source>
        <dbReference type="SAM" id="MobiDB-lite"/>
    </source>
</evidence>
<gene>
    <name evidence="2" type="ORF">ABID29_001640</name>
</gene>
<name>A0ABV2FIY0_9STRE</name>
<organism evidence="2 3">
    <name type="scientific">Streptococcus rupicaprae</name>
    <dbReference type="NCBI Taxonomy" id="759619"/>
    <lineage>
        <taxon>Bacteria</taxon>
        <taxon>Bacillati</taxon>
        <taxon>Bacillota</taxon>
        <taxon>Bacilli</taxon>
        <taxon>Lactobacillales</taxon>
        <taxon>Streptococcaceae</taxon>
        <taxon>Streptococcus</taxon>
    </lineage>
</organism>
<feature type="region of interest" description="Disordered" evidence="1">
    <location>
        <begin position="1"/>
        <end position="65"/>
    </location>
</feature>
<keyword evidence="3" id="KW-1185">Reference proteome</keyword>
<feature type="compositionally biased region" description="Polar residues" evidence="1">
    <location>
        <begin position="37"/>
        <end position="50"/>
    </location>
</feature>
<comment type="caution">
    <text evidence="2">The sequence shown here is derived from an EMBL/GenBank/DDBJ whole genome shotgun (WGS) entry which is preliminary data.</text>
</comment>